<dbReference type="VEuPathDB" id="VectorBase:ADAR2_003754"/>
<reference evidence="1" key="1">
    <citation type="submission" date="2018-01" db="EMBL/GenBank/DDBJ databases">
        <title>An insight into the sialome of Amazonian anophelines.</title>
        <authorList>
            <person name="Ribeiro J.M."/>
            <person name="Scarpassa V."/>
            <person name="Calvo E."/>
        </authorList>
    </citation>
    <scope>NUCLEOTIDE SEQUENCE</scope>
</reference>
<dbReference type="AlphaFoldDB" id="A0A2M4D800"/>
<proteinExistence type="predicted"/>
<name>A0A2M4D800_ANODA</name>
<evidence type="ECO:0000313" key="1">
    <source>
        <dbReference type="EMBL" id="MBW73621.1"/>
    </source>
</evidence>
<accession>A0A2M4D800</accession>
<organism evidence="1">
    <name type="scientific">Anopheles darlingi</name>
    <name type="common">Mosquito</name>
    <dbReference type="NCBI Taxonomy" id="43151"/>
    <lineage>
        <taxon>Eukaryota</taxon>
        <taxon>Metazoa</taxon>
        <taxon>Ecdysozoa</taxon>
        <taxon>Arthropoda</taxon>
        <taxon>Hexapoda</taxon>
        <taxon>Insecta</taxon>
        <taxon>Pterygota</taxon>
        <taxon>Neoptera</taxon>
        <taxon>Endopterygota</taxon>
        <taxon>Diptera</taxon>
        <taxon>Nematocera</taxon>
        <taxon>Culicoidea</taxon>
        <taxon>Culicidae</taxon>
        <taxon>Anophelinae</taxon>
        <taxon>Anopheles</taxon>
    </lineage>
</organism>
<sequence length="96" mass="11078">MIFATIKVVKGWDFEQFLAMFFFLLSVVRCGVHDDGFTLLAVGDPADGQLRRLRREMDEESIGCSMNSRNVPELKRRANKSEPYFYRAVHFPEDAS</sequence>
<dbReference type="EMBL" id="GGFL01009443">
    <property type="protein sequence ID" value="MBW73621.1"/>
    <property type="molecule type" value="Transcribed_RNA"/>
</dbReference>
<dbReference type="VEuPathDB" id="VectorBase:ADAC000222"/>
<protein>
    <submittedName>
        <fullName evidence="1">Putative plectin-like protein</fullName>
    </submittedName>
</protein>